<dbReference type="PANTHER" id="PTHR34390:SF2">
    <property type="entry name" value="SUCCINATE TRANSPORTER SUBUNIT YJJP-RELATED"/>
    <property type="match status" value="1"/>
</dbReference>
<feature type="transmembrane region" description="Helical" evidence="7">
    <location>
        <begin position="343"/>
        <end position="369"/>
    </location>
</feature>
<evidence type="ECO:0000256" key="4">
    <source>
        <dbReference type="ARBA" id="ARBA00022989"/>
    </source>
</evidence>
<evidence type="ECO:0000256" key="3">
    <source>
        <dbReference type="ARBA" id="ARBA00022692"/>
    </source>
</evidence>
<evidence type="ECO:0000256" key="2">
    <source>
        <dbReference type="ARBA" id="ARBA00022475"/>
    </source>
</evidence>
<evidence type="ECO:0000256" key="1">
    <source>
        <dbReference type="ARBA" id="ARBA00004651"/>
    </source>
</evidence>
<dbReference type="EMBL" id="CP115541">
    <property type="protein sequence ID" value="WNH53410.1"/>
    <property type="molecule type" value="Genomic_DNA"/>
</dbReference>
<feature type="transmembrane region" description="Helical" evidence="7">
    <location>
        <begin position="389"/>
        <end position="410"/>
    </location>
</feature>
<keyword evidence="4 7" id="KW-1133">Transmembrane helix</keyword>
<dbReference type="Proteomes" id="UP001302072">
    <property type="component" value="Chromosome"/>
</dbReference>
<feature type="domain" description="Threonine/serine exporter-like N-terminal" evidence="8">
    <location>
        <begin position="14"/>
        <end position="251"/>
    </location>
</feature>
<dbReference type="InterPro" id="IPR010619">
    <property type="entry name" value="ThrE-like_N"/>
</dbReference>
<name>A0ABY9YR53_9GAMM</name>
<organism evidence="10 11">
    <name type="scientific">Stenotrophomonas oahuensis</name>
    <dbReference type="NCBI Taxonomy" id="3003271"/>
    <lineage>
        <taxon>Bacteria</taxon>
        <taxon>Pseudomonadati</taxon>
        <taxon>Pseudomonadota</taxon>
        <taxon>Gammaproteobacteria</taxon>
        <taxon>Lysobacterales</taxon>
        <taxon>Lysobacteraceae</taxon>
        <taxon>Stenotrophomonas</taxon>
    </lineage>
</organism>
<protein>
    <submittedName>
        <fullName evidence="10">Threonine/serine exporter family protein</fullName>
    </submittedName>
</protein>
<keyword evidence="5 7" id="KW-0472">Membrane</keyword>
<comment type="subcellular location">
    <subcellularLocation>
        <location evidence="1">Cell membrane</location>
        <topology evidence="1">Multi-pass membrane protein</topology>
    </subcellularLocation>
</comment>
<dbReference type="PANTHER" id="PTHR34390">
    <property type="entry name" value="UPF0442 PROTEIN YJJB-RELATED"/>
    <property type="match status" value="1"/>
</dbReference>
<evidence type="ECO:0000256" key="5">
    <source>
        <dbReference type="ARBA" id="ARBA00023136"/>
    </source>
</evidence>
<feature type="transmembrane region" description="Helical" evidence="7">
    <location>
        <begin position="310"/>
        <end position="336"/>
    </location>
</feature>
<dbReference type="InterPro" id="IPR050539">
    <property type="entry name" value="ThrE_Dicarb/AminoAcid_Exp"/>
</dbReference>
<proteinExistence type="inferred from homology"/>
<evidence type="ECO:0000313" key="11">
    <source>
        <dbReference type="Proteomes" id="UP001302072"/>
    </source>
</evidence>
<evidence type="ECO:0000259" key="8">
    <source>
        <dbReference type="Pfam" id="PF06738"/>
    </source>
</evidence>
<gene>
    <name evidence="10" type="ORF">PDM29_03795</name>
</gene>
<keyword evidence="3 7" id="KW-0812">Transmembrane</keyword>
<keyword evidence="11" id="KW-1185">Reference proteome</keyword>
<comment type="similarity">
    <text evidence="6">Belongs to the ThrE exporter (TC 2.A.79) family.</text>
</comment>
<accession>A0ABY9YR53</accession>
<dbReference type="InterPro" id="IPR024528">
    <property type="entry name" value="ThrE_2"/>
</dbReference>
<evidence type="ECO:0000313" key="10">
    <source>
        <dbReference type="EMBL" id="WNH53410.1"/>
    </source>
</evidence>
<dbReference type="Pfam" id="PF12821">
    <property type="entry name" value="ThrE_2"/>
    <property type="match status" value="1"/>
</dbReference>
<dbReference type="RefSeq" id="WP_311192559.1">
    <property type="nucleotide sequence ID" value="NZ_CP115541.1"/>
</dbReference>
<evidence type="ECO:0000256" key="6">
    <source>
        <dbReference type="ARBA" id="ARBA00034125"/>
    </source>
</evidence>
<reference evidence="10 11" key="1">
    <citation type="submission" date="2022-12" db="EMBL/GenBank/DDBJ databases">
        <title>Two new species, Stenotrophomonas aracearum and Stenotrophomonas oahuensis, isolated from Anthurium (Araceae family) in Hawaii.</title>
        <authorList>
            <person name="Chunag S.C."/>
            <person name="Dobhal S."/>
            <person name="Alvarez A."/>
            <person name="Arif M."/>
        </authorList>
    </citation>
    <scope>NUCLEOTIDE SEQUENCE [LARGE SCALE GENOMIC DNA]</scope>
    <source>
        <strain evidence="10 11">A5586</strain>
    </source>
</reference>
<feature type="transmembrane region" description="Helical" evidence="7">
    <location>
        <begin position="168"/>
        <end position="189"/>
    </location>
</feature>
<keyword evidence="2" id="KW-1003">Cell membrane</keyword>
<feature type="transmembrane region" description="Helical" evidence="7">
    <location>
        <begin position="237"/>
        <end position="260"/>
    </location>
</feature>
<evidence type="ECO:0000256" key="7">
    <source>
        <dbReference type="SAM" id="Phobius"/>
    </source>
</evidence>
<dbReference type="Pfam" id="PF06738">
    <property type="entry name" value="ThrE"/>
    <property type="match status" value="1"/>
</dbReference>
<evidence type="ECO:0000259" key="9">
    <source>
        <dbReference type="Pfam" id="PF12821"/>
    </source>
</evidence>
<sequence>MTEPRTRQMDDAARVLLRLARLQLAAGSDSCHVQERISSLASTWDMTASLFVNGERLLIMLDDGGTYRTRIGHRVSGIGMDADRLFALDELSRRMEGEPHCPRDMSAALDAIESRPQRYPATWVTLCVGITAAALARLFGAEWCVVAAALPAGVINRMVQHRLLSARFAPLLAAGSAALVSSLLAKLLLHDTHADASLAMVAMGMVLVPGIALLNGFRDLVQGAASLAISRLADASSVVVGIAAGLAVAGSLAGITVTPYAPPVQLGLLEDVAMSAAAAWGFAAMFNAPLRATVPIVVCGALAHGLRSTLMYTGLDLGMSTFTAALVAGQIAIWMARVMHAPWIAFAFPAVVALIPGSYAFRGLIGSLAIMNSGGTLPPYQLGATQADLITFVLLTCAIGSALLVVASLARTTPRR</sequence>
<feature type="transmembrane region" description="Helical" evidence="7">
    <location>
        <begin position="196"/>
        <end position="217"/>
    </location>
</feature>
<feature type="domain" description="Threonine/Serine exporter ThrE" evidence="9">
    <location>
        <begin position="272"/>
        <end position="387"/>
    </location>
</feature>